<evidence type="ECO:0000313" key="6">
    <source>
        <dbReference type="Proteomes" id="UP000649617"/>
    </source>
</evidence>
<feature type="repeat" description="ANK" evidence="3">
    <location>
        <begin position="76"/>
        <end position="108"/>
    </location>
</feature>
<dbReference type="EMBL" id="CAJNIZ010043099">
    <property type="protein sequence ID" value="CAE7649687.1"/>
    <property type="molecule type" value="Genomic_DNA"/>
</dbReference>
<dbReference type="InterPro" id="IPR000182">
    <property type="entry name" value="GNAT_dom"/>
</dbReference>
<proteinExistence type="predicted"/>
<dbReference type="GO" id="GO:0004842">
    <property type="term" value="F:ubiquitin-protein transferase activity"/>
    <property type="evidence" value="ECO:0007669"/>
    <property type="project" value="TreeGrafter"/>
</dbReference>
<sequence>MADALPSEVAQRFDLIRDADFDLALQTLRSMDVQEKDPRQGQTVLWFAAAREEPGALRLARECISMGVDVDVFDKFKQTPLFFAAKVGNLAVARLLLMLGMQPNFRDVFGQTALYYAVSYGHVSMVRLLVGMGAAADVACHLTKTPKDMTRNTKLKGELNKYILEQKQRAAQEIQRCGSNEDELSEVMSRQAQRLHPDSVCPDGQARVAMVNWLFRHMPETPFSPIRKHQVQVLAENTRYFICIAPASMAKRIRRSECELVFDHSELYIKESWYADLSPHDWCDKIGVAQEDTDAYLKAIEKNLTGSAPNSFTLAAVRKLDGNVAGYVHCSRKSTSSQKLKIAHIKVDTEHQGQGVASMLISAAENCARQKSWQIETTSLSVIETNYRARSCYSKAGFEEVSFREASFPKDGLRECWHTMTRSSGHKRAASELCDLDVPAKRFRRQ</sequence>
<evidence type="ECO:0000313" key="5">
    <source>
        <dbReference type="EMBL" id="CAE7649687.1"/>
    </source>
</evidence>
<accession>A0A812VZJ0</accession>
<name>A0A812VZJ0_SYMPI</name>
<keyword evidence="1" id="KW-0677">Repeat</keyword>
<organism evidence="5 6">
    <name type="scientific">Symbiodinium pilosum</name>
    <name type="common">Dinoflagellate</name>
    <dbReference type="NCBI Taxonomy" id="2952"/>
    <lineage>
        <taxon>Eukaryota</taxon>
        <taxon>Sar</taxon>
        <taxon>Alveolata</taxon>
        <taxon>Dinophyceae</taxon>
        <taxon>Suessiales</taxon>
        <taxon>Symbiodiniaceae</taxon>
        <taxon>Symbiodinium</taxon>
    </lineage>
</organism>
<reference evidence="5" key="1">
    <citation type="submission" date="2021-02" db="EMBL/GenBank/DDBJ databases">
        <authorList>
            <person name="Dougan E. K."/>
            <person name="Rhodes N."/>
            <person name="Thang M."/>
            <person name="Chan C."/>
        </authorList>
    </citation>
    <scope>NUCLEOTIDE SEQUENCE</scope>
</reference>
<keyword evidence="6" id="KW-1185">Reference proteome</keyword>
<evidence type="ECO:0000256" key="3">
    <source>
        <dbReference type="PROSITE-ProRule" id="PRU00023"/>
    </source>
</evidence>
<dbReference type="PANTHER" id="PTHR24171:SF8">
    <property type="entry name" value="BRCA1-ASSOCIATED RING DOMAIN PROTEIN 1"/>
    <property type="match status" value="1"/>
</dbReference>
<dbReference type="InterPro" id="IPR036770">
    <property type="entry name" value="Ankyrin_rpt-contain_sf"/>
</dbReference>
<dbReference type="Gene3D" id="3.40.630.30">
    <property type="match status" value="1"/>
</dbReference>
<evidence type="ECO:0000259" key="4">
    <source>
        <dbReference type="PROSITE" id="PS51186"/>
    </source>
</evidence>
<dbReference type="InterPro" id="IPR016181">
    <property type="entry name" value="Acyl_CoA_acyltransferase"/>
</dbReference>
<dbReference type="Pfam" id="PF00583">
    <property type="entry name" value="Acetyltransf_1"/>
    <property type="match status" value="1"/>
</dbReference>
<gene>
    <name evidence="5" type="ORF">SPIL2461_LOCUS17322</name>
</gene>
<comment type="caution">
    <text evidence="5">The sequence shown here is derived from an EMBL/GenBank/DDBJ whole genome shotgun (WGS) entry which is preliminary data.</text>
</comment>
<feature type="repeat" description="ANK" evidence="3">
    <location>
        <begin position="109"/>
        <end position="141"/>
    </location>
</feature>
<feature type="domain" description="N-acetyltransferase" evidence="4">
    <location>
        <begin position="275"/>
        <end position="423"/>
    </location>
</feature>
<dbReference type="PROSITE" id="PS51186">
    <property type="entry name" value="GNAT"/>
    <property type="match status" value="1"/>
</dbReference>
<dbReference type="SMART" id="SM00248">
    <property type="entry name" value="ANK"/>
    <property type="match status" value="3"/>
</dbReference>
<dbReference type="Pfam" id="PF12796">
    <property type="entry name" value="Ank_2"/>
    <property type="match status" value="1"/>
</dbReference>
<dbReference type="SUPFAM" id="SSF55729">
    <property type="entry name" value="Acyl-CoA N-acyltransferases (Nat)"/>
    <property type="match status" value="1"/>
</dbReference>
<dbReference type="GO" id="GO:0016747">
    <property type="term" value="F:acyltransferase activity, transferring groups other than amino-acyl groups"/>
    <property type="evidence" value="ECO:0007669"/>
    <property type="project" value="InterPro"/>
</dbReference>
<dbReference type="AlphaFoldDB" id="A0A812VZJ0"/>
<protein>
    <recommendedName>
        <fullName evidence="4">N-acetyltransferase domain-containing protein</fullName>
    </recommendedName>
</protein>
<dbReference type="Gene3D" id="1.25.40.20">
    <property type="entry name" value="Ankyrin repeat-containing domain"/>
    <property type="match status" value="1"/>
</dbReference>
<dbReference type="PROSITE" id="PS50297">
    <property type="entry name" value="ANK_REP_REGION"/>
    <property type="match status" value="1"/>
</dbReference>
<dbReference type="CDD" id="cd04301">
    <property type="entry name" value="NAT_SF"/>
    <property type="match status" value="1"/>
</dbReference>
<dbReference type="SUPFAM" id="SSF48403">
    <property type="entry name" value="Ankyrin repeat"/>
    <property type="match status" value="1"/>
</dbReference>
<dbReference type="InterPro" id="IPR002110">
    <property type="entry name" value="Ankyrin_rpt"/>
</dbReference>
<dbReference type="PROSITE" id="PS50088">
    <property type="entry name" value="ANK_REPEAT"/>
    <property type="match status" value="2"/>
</dbReference>
<keyword evidence="2 3" id="KW-0040">ANK repeat</keyword>
<dbReference type="GO" id="GO:0085020">
    <property type="term" value="P:protein K6-linked ubiquitination"/>
    <property type="evidence" value="ECO:0007669"/>
    <property type="project" value="TreeGrafter"/>
</dbReference>
<evidence type="ECO:0000256" key="1">
    <source>
        <dbReference type="ARBA" id="ARBA00022737"/>
    </source>
</evidence>
<dbReference type="OrthoDB" id="448960at2759"/>
<evidence type="ECO:0000256" key="2">
    <source>
        <dbReference type="ARBA" id="ARBA00023043"/>
    </source>
</evidence>
<dbReference type="PANTHER" id="PTHR24171">
    <property type="entry name" value="ANKYRIN REPEAT DOMAIN-CONTAINING PROTEIN 39-RELATED"/>
    <property type="match status" value="1"/>
</dbReference>
<dbReference type="Proteomes" id="UP000649617">
    <property type="component" value="Unassembled WGS sequence"/>
</dbReference>